<accession>A0ABV7YZI1</accession>
<keyword evidence="2" id="KW-1185">Reference proteome</keyword>
<proteinExistence type="predicted"/>
<reference evidence="2" key="1">
    <citation type="journal article" date="2019" name="Int. J. Syst. Evol. Microbiol.">
        <title>The Global Catalogue of Microorganisms (GCM) 10K type strain sequencing project: providing services to taxonomists for standard genome sequencing and annotation.</title>
        <authorList>
            <consortium name="The Broad Institute Genomics Platform"/>
            <consortium name="The Broad Institute Genome Sequencing Center for Infectious Disease"/>
            <person name="Wu L."/>
            <person name="Ma J."/>
        </authorList>
    </citation>
    <scope>NUCLEOTIDE SEQUENCE [LARGE SCALE GENOMIC DNA]</scope>
    <source>
        <strain evidence="2">CECT 7956</strain>
    </source>
</reference>
<organism evidence="1 2">
    <name type="scientific">Lacihabitans lacunae</name>
    <dbReference type="NCBI Taxonomy" id="1028214"/>
    <lineage>
        <taxon>Bacteria</taxon>
        <taxon>Pseudomonadati</taxon>
        <taxon>Bacteroidota</taxon>
        <taxon>Cytophagia</taxon>
        <taxon>Cytophagales</taxon>
        <taxon>Leadbetterellaceae</taxon>
        <taxon>Lacihabitans</taxon>
    </lineage>
</organism>
<gene>
    <name evidence="1" type="ORF">ACFOOI_13740</name>
</gene>
<evidence type="ECO:0000313" key="2">
    <source>
        <dbReference type="Proteomes" id="UP001595616"/>
    </source>
</evidence>
<dbReference type="Proteomes" id="UP001595616">
    <property type="component" value="Unassembled WGS sequence"/>
</dbReference>
<evidence type="ECO:0000313" key="1">
    <source>
        <dbReference type="EMBL" id="MFC3811720.1"/>
    </source>
</evidence>
<dbReference type="RefSeq" id="WP_379838559.1">
    <property type="nucleotide sequence ID" value="NZ_JBHRYQ010000001.1"/>
</dbReference>
<name>A0ABV7YZI1_9BACT</name>
<sequence length="410" mass="47184">MKEDLFDKKIREKFEQIDKPVSSEAWSKLSRTLGTAWWLIFLQKYALPLYAALATGFLGYSLFQNQELNQKVDTLGDRFLQIENRESTVQTIVHKDTVYIEKTIYLKQGSQVALNDSKLSELTKYVVQLQKEFDGLVTKVEKEERVTESKNQESAKELKTLVKTMTDNNQKVIEAIEEAPLLTEKKLREDSLLVPDRRFPEAEGVPAKKKFSLPKVESRLGLEAGVSSQQSFVLGPVFEYFFNPSMSVTAGAQIHNFREMEYFGTQGFNQATGKDFVKLYGSQISAYDNIKDIYIKNTAFEIPLKVNYYMPLKQDFDLMLSYGTHLDIKGYQSLKAEYDYKGESIYQKIQTKGNTDLLHNMIFGLGLQYRRQNYIFKLTPSFTYNFREVDFQKSGGVFTLSGGVFLKLNK</sequence>
<dbReference type="EMBL" id="JBHRYQ010000001">
    <property type="protein sequence ID" value="MFC3811720.1"/>
    <property type="molecule type" value="Genomic_DNA"/>
</dbReference>
<evidence type="ECO:0008006" key="3">
    <source>
        <dbReference type="Google" id="ProtNLM"/>
    </source>
</evidence>
<protein>
    <recommendedName>
        <fullName evidence="3">Outer membrane protein beta-barrel domain-containing protein</fullName>
    </recommendedName>
</protein>
<comment type="caution">
    <text evidence="1">The sequence shown here is derived from an EMBL/GenBank/DDBJ whole genome shotgun (WGS) entry which is preliminary data.</text>
</comment>